<accession>A0A5C6QLM6</accession>
<sequence length="127" mass="14642">MDLEELICKAPGTNSAFTLPNESTLLQLIEKCKLIGITGYIDLEKVDMGSLSDLFSEFEIIVLTNVETLNEHHELLYRLSCLLDFEEPYVLCVVSDINKFNKLQHNKAGPLYLRWYWINDFGIFPPK</sequence>
<dbReference type="OrthoDB" id="9835341at2"/>
<dbReference type="EMBL" id="VOLT01000003">
    <property type="protein sequence ID" value="TWX69905.1"/>
    <property type="molecule type" value="Genomic_DNA"/>
</dbReference>
<keyword evidence="2" id="KW-1185">Reference proteome</keyword>
<gene>
    <name evidence="1" type="ORF">ESZ36_08210</name>
</gene>
<protein>
    <submittedName>
        <fullName evidence="1">Uncharacterized protein</fullName>
    </submittedName>
</protein>
<dbReference type="Proteomes" id="UP000321822">
    <property type="component" value="Unassembled WGS sequence"/>
</dbReference>
<evidence type="ECO:0000313" key="1">
    <source>
        <dbReference type="EMBL" id="TWX69905.1"/>
    </source>
</evidence>
<reference evidence="1 2" key="1">
    <citation type="submission" date="2019-07" db="EMBL/GenBank/DDBJ databases">
        <title>Genomes of sea-ice associated Colwellia species.</title>
        <authorList>
            <person name="Bowman J.P."/>
        </authorList>
    </citation>
    <scope>NUCLEOTIDE SEQUENCE [LARGE SCALE GENOMIC DNA]</scope>
    <source>
        <strain evidence="1 2">ACAM 459</strain>
    </source>
</reference>
<evidence type="ECO:0000313" key="2">
    <source>
        <dbReference type="Proteomes" id="UP000321822"/>
    </source>
</evidence>
<comment type="caution">
    <text evidence="1">The sequence shown here is derived from an EMBL/GenBank/DDBJ whole genome shotgun (WGS) entry which is preliminary data.</text>
</comment>
<organism evidence="1 2">
    <name type="scientific">Colwellia demingiae</name>
    <dbReference type="NCBI Taxonomy" id="89401"/>
    <lineage>
        <taxon>Bacteria</taxon>
        <taxon>Pseudomonadati</taxon>
        <taxon>Pseudomonadota</taxon>
        <taxon>Gammaproteobacteria</taxon>
        <taxon>Alteromonadales</taxon>
        <taxon>Colwelliaceae</taxon>
        <taxon>Colwellia</taxon>
    </lineage>
</organism>
<name>A0A5C6QLM6_9GAMM</name>
<dbReference type="AlphaFoldDB" id="A0A5C6QLM6"/>
<proteinExistence type="predicted"/>
<dbReference type="RefSeq" id="WP_146786092.1">
    <property type="nucleotide sequence ID" value="NZ_VOLT01000003.1"/>
</dbReference>